<name>A0A6G1S8D3_9ACAR</name>
<evidence type="ECO:0000256" key="1">
    <source>
        <dbReference type="ARBA" id="ARBA00009100"/>
    </source>
</evidence>
<feature type="compositionally biased region" description="Basic and acidic residues" evidence="2">
    <location>
        <begin position="240"/>
        <end position="251"/>
    </location>
</feature>
<proteinExistence type="inferred from homology"/>
<comment type="similarity">
    <text evidence="1">Belongs to the VPS26 family.</text>
</comment>
<dbReference type="PANTHER" id="PTHR12233">
    <property type="entry name" value="VACUOLAR PROTEIN SORTING 26 RELATED"/>
    <property type="match status" value="1"/>
</dbReference>
<protein>
    <submittedName>
        <fullName evidence="3">Down syndrome critical region protein 3</fullName>
    </submittedName>
</protein>
<evidence type="ECO:0000256" key="2">
    <source>
        <dbReference type="SAM" id="MobiDB-lite"/>
    </source>
</evidence>
<dbReference type="Pfam" id="PF03643">
    <property type="entry name" value="Vps26"/>
    <property type="match status" value="1"/>
</dbReference>
<accession>A0A6G1S8D3</accession>
<dbReference type="SUPFAM" id="SSF81296">
    <property type="entry name" value="E set domains"/>
    <property type="match status" value="1"/>
</dbReference>
<feature type="region of interest" description="Disordered" evidence="2">
    <location>
        <begin position="224"/>
        <end position="251"/>
    </location>
</feature>
<gene>
    <name evidence="3" type="primary">Dscr3_0</name>
    <name evidence="3" type="ORF">g.19189</name>
</gene>
<evidence type="ECO:0000313" key="3">
    <source>
        <dbReference type="EMBL" id="MDE46764.1"/>
    </source>
</evidence>
<dbReference type="Gene3D" id="2.60.40.640">
    <property type="match status" value="2"/>
</dbReference>
<dbReference type="GO" id="GO:0006886">
    <property type="term" value="P:intracellular protein transport"/>
    <property type="evidence" value="ECO:0007669"/>
    <property type="project" value="InterPro"/>
</dbReference>
<sequence>MPLHTITIELDRPRNVYQQGEYISGKLILDNKYELKHDGILLSLEGFVDISASLKSVNLLSAFSGSTRSIPLVDFTHELTKPGRLYPGETVIPFKMLIDGCVDAATLHETYHGVYISIQYFIKCRIKRPIFFKDLVEAREFIIEFDSDPIGAPPAIKQLIKFEITPDSLSAPRRELIPDFRVTGQLDSLVWQLNEPITGEFQVEHCSVPIRSIELQLVRVETFGSPPPSSVPLDVSSSGLHDDRESSRDATEVQNIQIVDGNPLRNMPISIHMVLPKLFTCPTVITAAFRIEFEINLVIIFNDNYVVTENFPIKLIRSTLQPISLT</sequence>
<dbReference type="AlphaFoldDB" id="A0A6G1S8D3"/>
<dbReference type="InterPro" id="IPR014752">
    <property type="entry name" value="Arrestin-like_C"/>
</dbReference>
<reference evidence="3" key="1">
    <citation type="submission" date="2018-10" db="EMBL/GenBank/DDBJ databases">
        <title>Transcriptome assembly of Aceria tosichella (Wheat curl mite) Type 2.</title>
        <authorList>
            <person name="Scully E.D."/>
            <person name="Geib S.M."/>
            <person name="Palmer N.A."/>
            <person name="Gupta A.K."/>
            <person name="Sarath G."/>
            <person name="Tatineni S."/>
        </authorList>
    </citation>
    <scope>NUCLEOTIDE SEQUENCE</scope>
    <source>
        <strain evidence="3">LincolnNE</strain>
    </source>
</reference>
<dbReference type="InterPro" id="IPR014756">
    <property type="entry name" value="Ig_E-set"/>
</dbReference>
<dbReference type="InterPro" id="IPR028934">
    <property type="entry name" value="Vps26-related"/>
</dbReference>
<dbReference type="EMBL" id="GGYP01001993">
    <property type="protein sequence ID" value="MDE46764.1"/>
    <property type="molecule type" value="Transcribed_RNA"/>
</dbReference>
<organism evidence="3">
    <name type="scientific">Aceria tosichella</name>
    <name type="common">wheat curl mite</name>
    <dbReference type="NCBI Taxonomy" id="561515"/>
    <lineage>
        <taxon>Eukaryota</taxon>
        <taxon>Metazoa</taxon>
        <taxon>Ecdysozoa</taxon>
        <taxon>Arthropoda</taxon>
        <taxon>Chelicerata</taxon>
        <taxon>Arachnida</taxon>
        <taxon>Acari</taxon>
        <taxon>Acariformes</taxon>
        <taxon>Trombidiformes</taxon>
        <taxon>Prostigmata</taxon>
        <taxon>Eupodina</taxon>
        <taxon>Eriophyoidea</taxon>
        <taxon>Eriophyidae</taxon>
        <taxon>Eriophyinae</taxon>
        <taxon>Aceriini</taxon>
        <taxon>Aceria</taxon>
    </lineage>
</organism>